<feature type="transmembrane region" description="Helical" evidence="1">
    <location>
        <begin position="147"/>
        <end position="173"/>
    </location>
</feature>
<dbReference type="InterPro" id="IPR046350">
    <property type="entry name" value="Cystatin_sf"/>
</dbReference>
<dbReference type="SUPFAM" id="SSF54403">
    <property type="entry name" value="Cystatin/monellin"/>
    <property type="match status" value="1"/>
</dbReference>
<proteinExistence type="predicted"/>
<evidence type="ECO:0000256" key="2">
    <source>
        <dbReference type="SAM" id="SignalP"/>
    </source>
</evidence>
<dbReference type="Gene3D" id="3.10.450.10">
    <property type="match status" value="1"/>
</dbReference>
<evidence type="ECO:0000313" key="4">
    <source>
        <dbReference type="Proteomes" id="UP000243459"/>
    </source>
</evidence>
<dbReference type="PANTHER" id="PTHR47373">
    <property type="entry name" value="CYSTEINE PROTEINASE INHIBITOR 2"/>
    <property type="match status" value="1"/>
</dbReference>
<reference evidence="4" key="1">
    <citation type="journal article" date="2017" name="Nat. Commun.">
        <title>The asparagus genome sheds light on the origin and evolution of a young Y chromosome.</title>
        <authorList>
            <person name="Harkess A."/>
            <person name="Zhou J."/>
            <person name="Xu C."/>
            <person name="Bowers J.E."/>
            <person name="Van der Hulst R."/>
            <person name="Ayyampalayam S."/>
            <person name="Mercati F."/>
            <person name="Riccardi P."/>
            <person name="McKain M.R."/>
            <person name="Kakrana A."/>
            <person name="Tang H."/>
            <person name="Ray J."/>
            <person name="Groenendijk J."/>
            <person name="Arikit S."/>
            <person name="Mathioni S.M."/>
            <person name="Nakano M."/>
            <person name="Shan H."/>
            <person name="Telgmann-Rauber A."/>
            <person name="Kanno A."/>
            <person name="Yue Z."/>
            <person name="Chen H."/>
            <person name="Li W."/>
            <person name="Chen Y."/>
            <person name="Xu X."/>
            <person name="Zhang Y."/>
            <person name="Luo S."/>
            <person name="Chen H."/>
            <person name="Gao J."/>
            <person name="Mao Z."/>
            <person name="Pires J.C."/>
            <person name="Luo M."/>
            <person name="Kudrna D."/>
            <person name="Wing R.A."/>
            <person name="Meyers B.C."/>
            <person name="Yi K."/>
            <person name="Kong H."/>
            <person name="Lavrijsen P."/>
            <person name="Sunseri F."/>
            <person name="Falavigna A."/>
            <person name="Ye Y."/>
            <person name="Leebens-Mack J.H."/>
            <person name="Chen G."/>
        </authorList>
    </citation>
    <scope>NUCLEOTIDE SEQUENCE [LARGE SCALE GENOMIC DNA]</scope>
    <source>
        <strain evidence="4">cv. DH0086</strain>
    </source>
</reference>
<organism evidence="3 4">
    <name type="scientific">Asparagus officinalis</name>
    <name type="common">Garden asparagus</name>
    <dbReference type="NCBI Taxonomy" id="4686"/>
    <lineage>
        <taxon>Eukaryota</taxon>
        <taxon>Viridiplantae</taxon>
        <taxon>Streptophyta</taxon>
        <taxon>Embryophyta</taxon>
        <taxon>Tracheophyta</taxon>
        <taxon>Spermatophyta</taxon>
        <taxon>Magnoliopsida</taxon>
        <taxon>Liliopsida</taxon>
        <taxon>Asparagales</taxon>
        <taxon>Asparagaceae</taxon>
        <taxon>Asparagoideae</taxon>
        <taxon>Asparagus</taxon>
    </lineage>
</organism>
<sequence length="197" mass="21688">MASPVPLLLFIVLMISIPSSSSAFGVLGERRVGGRTEVRSVESNREIQDLGRFCVKQYNRKIRGPGSPLLSFSGVVSAERHGRFPGSSTLPPGPPPLLRGPGVVLRCSMRWWCGQDLHIIGDLITEFVTVFILDLISNLLSDIIFELVVILVVKLLLLVSSPFSVLAGVHLLSSLFSSRWFRRQATLVAPEIEPRSR</sequence>
<dbReference type="Proteomes" id="UP000243459">
    <property type="component" value="Chromosome 4"/>
</dbReference>
<evidence type="ECO:0000313" key="3">
    <source>
        <dbReference type="EMBL" id="ONK72539.1"/>
    </source>
</evidence>
<accession>A0A5P1F740</accession>
<feature type="signal peptide" evidence="2">
    <location>
        <begin position="1"/>
        <end position="23"/>
    </location>
</feature>
<evidence type="ECO:0000256" key="1">
    <source>
        <dbReference type="SAM" id="Phobius"/>
    </source>
</evidence>
<keyword evidence="1" id="KW-1133">Transmembrane helix</keyword>
<keyword evidence="1" id="KW-0812">Transmembrane</keyword>
<keyword evidence="2" id="KW-0732">Signal</keyword>
<dbReference type="Gramene" id="ONK72539">
    <property type="protein sequence ID" value="ONK72539"/>
    <property type="gene ID" value="A4U43_C04F20460"/>
</dbReference>
<keyword evidence="1" id="KW-0472">Membrane</keyword>
<feature type="chain" id="PRO_5024336630" evidence="2">
    <location>
        <begin position="24"/>
        <end position="197"/>
    </location>
</feature>
<dbReference type="AlphaFoldDB" id="A0A5P1F740"/>
<dbReference type="EMBL" id="CM007384">
    <property type="protein sequence ID" value="ONK72539.1"/>
    <property type="molecule type" value="Genomic_DNA"/>
</dbReference>
<dbReference type="PANTHER" id="PTHR47373:SF1">
    <property type="entry name" value="CYSTEINE PROTEINASE INHIBITOR 2"/>
    <property type="match status" value="1"/>
</dbReference>
<protein>
    <submittedName>
        <fullName evidence="3">Uncharacterized protein</fullName>
    </submittedName>
</protein>
<gene>
    <name evidence="3" type="ORF">A4U43_C04F20460</name>
</gene>
<name>A0A5P1F740_ASPOF</name>
<keyword evidence="4" id="KW-1185">Reference proteome</keyword>